<feature type="compositionally biased region" description="Basic and acidic residues" evidence="1">
    <location>
        <begin position="8"/>
        <end position="29"/>
    </location>
</feature>
<dbReference type="Proteomes" id="UP000237000">
    <property type="component" value="Unassembled WGS sequence"/>
</dbReference>
<reference evidence="3" key="1">
    <citation type="submission" date="2016-06" db="EMBL/GenBank/DDBJ databases">
        <title>Parallel loss of symbiosis genes in relatives of nitrogen-fixing non-legume Parasponia.</title>
        <authorList>
            <person name="Van Velzen R."/>
            <person name="Holmer R."/>
            <person name="Bu F."/>
            <person name="Rutten L."/>
            <person name="Van Zeijl A."/>
            <person name="Liu W."/>
            <person name="Santuari L."/>
            <person name="Cao Q."/>
            <person name="Sharma T."/>
            <person name="Shen D."/>
            <person name="Roswanjaya Y."/>
            <person name="Wardhani T."/>
            <person name="Kalhor M.S."/>
            <person name="Jansen J."/>
            <person name="Van den Hoogen J."/>
            <person name="Gungor B."/>
            <person name="Hartog M."/>
            <person name="Hontelez J."/>
            <person name="Verver J."/>
            <person name="Yang W.-C."/>
            <person name="Schijlen E."/>
            <person name="Repin R."/>
            <person name="Schilthuizen M."/>
            <person name="Schranz E."/>
            <person name="Heidstra R."/>
            <person name="Miyata K."/>
            <person name="Fedorova E."/>
            <person name="Kohlen W."/>
            <person name="Bisseling T."/>
            <person name="Smit S."/>
            <person name="Geurts R."/>
        </authorList>
    </citation>
    <scope>NUCLEOTIDE SEQUENCE [LARGE SCALE GENOMIC DNA]</scope>
    <source>
        <strain evidence="3">cv. RG33-2</strain>
    </source>
</reference>
<feature type="compositionally biased region" description="Basic and acidic residues" evidence="1">
    <location>
        <begin position="129"/>
        <end position="140"/>
    </location>
</feature>
<feature type="compositionally biased region" description="Basic and acidic residues" evidence="1">
    <location>
        <begin position="147"/>
        <end position="156"/>
    </location>
</feature>
<organism evidence="2 3">
    <name type="scientific">Trema orientale</name>
    <name type="common">Charcoal tree</name>
    <name type="synonym">Celtis orientalis</name>
    <dbReference type="NCBI Taxonomy" id="63057"/>
    <lineage>
        <taxon>Eukaryota</taxon>
        <taxon>Viridiplantae</taxon>
        <taxon>Streptophyta</taxon>
        <taxon>Embryophyta</taxon>
        <taxon>Tracheophyta</taxon>
        <taxon>Spermatophyta</taxon>
        <taxon>Magnoliopsida</taxon>
        <taxon>eudicotyledons</taxon>
        <taxon>Gunneridae</taxon>
        <taxon>Pentapetalae</taxon>
        <taxon>rosids</taxon>
        <taxon>fabids</taxon>
        <taxon>Rosales</taxon>
        <taxon>Cannabaceae</taxon>
        <taxon>Trema</taxon>
    </lineage>
</organism>
<keyword evidence="3" id="KW-1185">Reference proteome</keyword>
<evidence type="ECO:0000313" key="2">
    <source>
        <dbReference type="EMBL" id="PON94333.1"/>
    </source>
</evidence>
<accession>A0A2P5F970</accession>
<name>A0A2P5F970_TREOI</name>
<gene>
    <name evidence="2" type="ORF">TorRG33x02_098070</name>
</gene>
<dbReference type="OrthoDB" id="1712073at2759"/>
<protein>
    <submittedName>
        <fullName evidence="2">Uncharacterized protein</fullName>
    </submittedName>
</protein>
<proteinExistence type="predicted"/>
<dbReference type="EMBL" id="JXTC01000052">
    <property type="protein sequence ID" value="PON94333.1"/>
    <property type="molecule type" value="Genomic_DNA"/>
</dbReference>
<sequence length="200" mass="21333">MESTMPKPETRPEKGDSLKDREAKVEGDHGNSSGLIEHFLPELVSGKEDGKEEQESDKDNEKRGGLITHFISNLVSPKSPETGEFKAQSGETRNGDDSKSEEEDVGISRGGLVNNLISNLFHQNGGGKRGVEESEEKKEVVDDDDGIRDKKPKGEEEGGGGGGGGGIIEAIVSHFPTSLPDDAVPSSDEASILIHSIVKD</sequence>
<evidence type="ECO:0000313" key="3">
    <source>
        <dbReference type="Proteomes" id="UP000237000"/>
    </source>
</evidence>
<comment type="caution">
    <text evidence="2">The sequence shown here is derived from an EMBL/GenBank/DDBJ whole genome shotgun (WGS) entry which is preliminary data.</text>
</comment>
<dbReference type="AlphaFoldDB" id="A0A2P5F970"/>
<feature type="region of interest" description="Disordered" evidence="1">
    <location>
        <begin position="1"/>
        <end position="169"/>
    </location>
</feature>
<evidence type="ECO:0000256" key="1">
    <source>
        <dbReference type="SAM" id="MobiDB-lite"/>
    </source>
</evidence>
<dbReference type="InParanoid" id="A0A2P5F970"/>